<dbReference type="InterPro" id="IPR006300">
    <property type="entry name" value="FlgB"/>
</dbReference>
<gene>
    <name evidence="8" type="primary">flgB</name>
</gene>
<dbReference type="AlphaFoldDB" id="A0A0A7RFT4"/>
<keyword evidence="8" id="KW-0966">Cell projection</keyword>
<comment type="function">
    <text evidence="5 6">Structural component of flagellum, the bacterial motility apparatus. Part of the rod structure of flagellar basal body.</text>
</comment>
<comment type="subunit">
    <text evidence="6">The basal body constitutes a major portion of the flagellar organelle and consists of a number of rings mounted on a central rod.</text>
</comment>
<sequence length="119" mass="13096">MDISNLLKNSLDASALRSETISSNIANVNTSDYKAKRVEFENQLSSALGLTTTNKNHIGVDSANQARVTTDNTTSVDKNGNNVDLDVEMVNQSTNELYYSSVVSQLNGRYQMLNYVLNN</sequence>
<reference evidence="8" key="1">
    <citation type="journal article" date="2014" name="Appl. Environ. Microbiol.">
        <title>Detection and genomic characterization of motility in Lactobacillus curvatus: confirmation of motility in a species outside the Lactobacillus salivarius clade.</title>
        <authorList>
            <person name="Cousin F.J."/>
            <person name="Lynch S.M."/>
            <person name="Harris H.M."/>
            <person name="McCann A."/>
            <person name="Lynch D.B."/>
            <person name="Neville B.A."/>
            <person name="Irisawa T."/>
            <person name="Okada S."/>
            <person name="Endo A."/>
            <person name="O'Toole P.W."/>
        </authorList>
    </citation>
    <scope>NUCLEOTIDE SEQUENCE</scope>
    <source>
        <strain evidence="8">DSM 19519</strain>
    </source>
</reference>
<evidence type="ECO:0000256" key="1">
    <source>
        <dbReference type="ARBA" id="ARBA00004117"/>
    </source>
</evidence>
<evidence type="ECO:0000256" key="3">
    <source>
        <dbReference type="ARBA" id="ARBA00014376"/>
    </source>
</evidence>
<evidence type="ECO:0000256" key="4">
    <source>
        <dbReference type="ARBA" id="ARBA00023143"/>
    </source>
</evidence>
<evidence type="ECO:0000256" key="2">
    <source>
        <dbReference type="ARBA" id="ARBA00009677"/>
    </source>
</evidence>
<dbReference type="Pfam" id="PF00460">
    <property type="entry name" value="Flg_bb_rod"/>
    <property type="match status" value="1"/>
</dbReference>
<dbReference type="InterPro" id="IPR001444">
    <property type="entry name" value="Flag_bb_rod_N"/>
</dbReference>
<dbReference type="GO" id="GO:0030694">
    <property type="term" value="C:bacterial-type flagellum basal body, rod"/>
    <property type="evidence" value="ECO:0007669"/>
    <property type="project" value="InterPro"/>
</dbReference>
<dbReference type="RefSeq" id="WP_057870191.1">
    <property type="nucleotide sequence ID" value="NZ_JBDNXH010000007.1"/>
</dbReference>
<dbReference type="PANTHER" id="PTHR30435">
    <property type="entry name" value="FLAGELLAR PROTEIN"/>
    <property type="match status" value="1"/>
</dbReference>
<proteinExistence type="inferred from homology"/>
<keyword evidence="4 6" id="KW-0975">Bacterial flagellum</keyword>
<dbReference type="PANTHER" id="PTHR30435:SF12">
    <property type="entry name" value="FLAGELLAR BASAL BODY ROD PROTEIN FLGB"/>
    <property type="match status" value="1"/>
</dbReference>
<feature type="domain" description="Flagellar basal body rod protein N-terminal" evidence="7">
    <location>
        <begin position="13"/>
        <end position="34"/>
    </location>
</feature>
<accession>A0A0A7RFT4</accession>
<dbReference type="GO" id="GO:0071978">
    <property type="term" value="P:bacterial-type flagellum-dependent swarming motility"/>
    <property type="evidence" value="ECO:0007669"/>
    <property type="project" value="TreeGrafter"/>
</dbReference>
<dbReference type="NCBIfam" id="TIGR01396">
    <property type="entry name" value="FlgB"/>
    <property type="match status" value="1"/>
</dbReference>
<protein>
    <recommendedName>
        <fullName evidence="3 6">Flagellar basal body rod protein FlgB</fullName>
    </recommendedName>
</protein>
<evidence type="ECO:0000256" key="5">
    <source>
        <dbReference type="ARBA" id="ARBA00024934"/>
    </source>
</evidence>
<dbReference type="GeneID" id="98309867"/>
<organism evidence="8">
    <name type="scientific">Liquorilactobacillus hordei</name>
    <dbReference type="NCBI Taxonomy" id="468911"/>
    <lineage>
        <taxon>Bacteria</taxon>
        <taxon>Bacillati</taxon>
        <taxon>Bacillota</taxon>
        <taxon>Bacilli</taxon>
        <taxon>Lactobacillales</taxon>
        <taxon>Lactobacillaceae</taxon>
        <taxon>Liquorilactobacillus</taxon>
    </lineage>
</organism>
<name>A0A0A7RFT4_9LACO</name>
<comment type="subcellular location">
    <subcellularLocation>
        <location evidence="1 6">Bacterial flagellum basal body</location>
    </subcellularLocation>
</comment>
<keyword evidence="8" id="KW-0282">Flagellum</keyword>
<keyword evidence="8" id="KW-0969">Cilium</keyword>
<evidence type="ECO:0000259" key="7">
    <source>
        <dbReference type="Pfam" id="PF00460"/>
    </source>
</evidence>
<dbReference type="EMBL" id="KM886865">
    <property type="protein sequence ID" value="AJA34060.1"/>
    <property type="molecule type" value="Genomic_DNA"/>
</dbReference>
<comment type="similarity">
    <text evidence="2 6">Belongs to the flagella basal body rod proteins family.</text>
</comment>
<dbReference type="PIRSF" id="PIRSF002889">
    <property type="entry name" value="Rod_FlgB"/>
    <property type="match status" value="1"/>
</dbReference>
<evidence type="ECO:0000256" key="6">
    <source>
        <dbReference type="PIRNR" id="PIRNR002889"/>
    </source>
</evidence>
<evidence type="ECO:0000313" key="8">
    <source>
        <dbReference type="EMBL" id="AJA34060.1"/>
    </source>
</evidence>